<evidence type="ECO:0000259" key="12">
    <source>
        <dbReference type="PROSITE" id="PS52015"/>
    </source>
</evidence>
<dbReference type="SUPFAM" id="SSF74653">
    <property type="entry name" value="TolA/TonB C-terminal domain"/>
    <property type="match status" value="1"/>
</dbReference>
<feature type="region of interest" description="Disordered" evidence="10">
    <location>
        <begin position="76"/>
        <end position="161"/>
    </location>
</feature>
<dbReference type="Proteomes" id="UP001356170">
    <property type="component" value="Unassembled WGS sequence"/>
</dbReference>
<reference evidence="13 14" key="1">
    <citation type="submission" date="2024-01" db="EMBL/GenBank/DDBJ databases">
        <title>Novel species of the genus Luteimonas isolated from rivers.</title>
        <authorList>
            <person name="Lu H."/>
        </authorList>
    </citation>
    <scope>NUCLEOTIDE SEQUENCE [LARGE SCALE GENOMIC DNA]</scope>
    <source>
        <strain evidence="13 14">FXH3W</strain>
    </source>
</reference>
<dbReference type="PANTHER" id="PTHR33446">
    <property type="entry name" value="PROTEIN TONB-RELATED"/>
    <property type="match status" value="1"/>
</dbReference>
<keyword evidence="3" id="KW-0813">Transport</keyword>
<evidence type="ECO:0000313" key="13">
    <source>
        <dbReference type="EMBL" id="MEF2156120.1"/>
    </source>
</evidence>
<evidence type="ECO:0000256" key="3">
    <source>
        <dbReference type="ARBA" id="ARBA00022448"/>
    </source>
</evidence>
<comment type="caution">
    <text evidence="13">The sequence shown here is derived from an EMBL/GenBank/DDBJ whole genome shotgun (WGS) entry which is preliminary data.</text>
</comment>
<evidence type="ECO:0000256" key="2">
    <source>
        <dbReference type="ARBA" id="ARBA00006555"/>
    </source>
</evidence>
<keyword evidence="7" id="KW-0653">Protein transport</keyword>
<feature type="compositionally biased region" description="Polar residues" evidence="10">
    <location>
        <begin position="143"/>
        <end position="156"/>
    </location>
</feature>
<evidence type="ECO:0000256" key="6">
    <source>
        <dbReference type="ARBA" id="ARBA00022692"/>
    </source>
</evidence>
<dbReference type="InterPro" id="IPR037682">
    <property type="entry name" value="TonB_C"/>
</dbReference>
<dbReference type="InterPro" id="IPR051045">
    <property type="entry name" value="TonB-dependent_transducer"/>
</dbReference>
<protein>
    <submittedName>
        <fullName evidence="13">Energy transducer TonB</fullName>
    </submittedName>
</protein>
<dbReference type="RefSeq" id="WP_331704015.1">
    <property type="nucleotide sequence ID" value="NZ_JAZHBO010000002.1"/>
</dbReference>
<keyword evidence="6 11" id="KW-0812">Transmembrane</keyword>
<comment type="similarity">
    <text evidence="2">Belongs to the TonB family.</text>
</comment>
<dbReference type="Gene3D" id="3.30.1150.10">
    <property type="match status" value="1"/>
</dbReference>
<evidence type="ECO:0000256" key="4">
    <source>
        <dbReference type="ARBA" id="ARBA00022475"/>
    </source>
</evidence>
<organism evidence="13 14">
    <name type="scientific">Aquilutibacter rugosus</name>
    <dbReference type="NCBI Taxonomy" id="3115820"/>
    <lineage>
        <taxon>Bacteria</taxon>
        <taxon>Pseudomonadati</taxon>
        <taxon>Pseudomonadota</taxon>
        <taxon>Gammaproteobacteria</taxon>
        <taxon>Lysobacterales</taxon>
        <taxon>Lysobacteraceae</taxon>
        <taxon>Aquilutibacter</taxon>
    </lineage>
</organism>
<evidence type="ECO:0000256" key="5">
    <source>
        <dbReference type="ARBA" id="ARBA00022519"/>
    </source>
</evidence>
<dbReference type="NCBIfam" id="TIGR01352">
    <property type="entry name" value="tonB_Cterm"/>
    <property type="match status" value="1"/>
</dbReference>
<dbReference type="EMBL" id="JAZHBO010000002">
    <property type="protein sequence ID" value="MEF2156120.1"/>
    <property type="molecule type" value="Genomic_DNA"/>
</dbReference>
<keyword evidence="4" id="KW-1003">Cell membrane</keyword>
<keyword evidence="8 11" id="KW-1133">Transmembrane helix</keyword>
<feature type="compositionally biased region" description="Pro residues" evidence="10">
    <location>
        <begin position="116"/>
        <end position="129"/>
    </location>
</feature>
<evidence type="ECO:0000256" key="9">
    <source>
        <dbReference type="ARBA" id="ARBA00023136"/>
    </source>
</evidence>
<comment type="subcellular location">
    <subcellularLocation>
        <location evidence="1">Cell inner membrane</location>
        <topology evidence="1">Single-pass membrane protein</topology>
        <orientation evidence="1">Periplasmic side</orientation>
    </subcellularLocation>
</comment>
<dbReference type="Pfam" id="PF03544">
    <property type="entry name" value="TonB_C"/>
    <property type="match status" value="1"/>
</dbReference>
<evidence type="ECO:0000256" key="1">
    <source>
        <dbReference type="ARBA" id="ARBA00004383"/>
    </source>
</evidence>
<feature type="domain" description="TonB C-terminal" evidence="12">
    <location>
        <begin position="144"/>
        <end position="234"/>
    </location>
</feature>
<keyword evidence="5" id="KW-0997">Cell inner membrane</keyword>
<feature type="compositionally biased region" description="Low complexity" evidence="10">
    <location>
        <begin position="130"/>
        <end position="141"/>
    </location>
</feature>
<keyword evidence="14" id="KW-1185">Reference proteome</keyword>
<gene>
    <name evidence="13" type="ORF">V3390_07750</name>
</gene>
<accession>A0ABU7V0B0</accession>
<dbReference type="InterPro" id="IPR006260">
    <property type="entry name" value="TonB/TolA_C"/>
</dbReference>
<proteinExistence type="inferred from homology"/>
<dbReference type="PROSITE" id="PS52015">
    <property type="entry name" value="TONB_CTD"/>
    <property type="match status" value="1"/>
</dbReference>
<evidence type="ECO:0000256" key="8">
    <source>
        <dbReference type="ARBA" id="ARBA00022989"/>
    </source>
</evidence>
<evidence type="ECO:0000313" key="14">
    <source>
        <dbReference type="Proteomes" id="UP001356170"/>
    </source>
</evidence>
<keyword evidence="9 11" id="KW-0472">Membrane</keyword>
<evidence type="ECO:0000256" key="11">
    <source>
        <dbReference type="SAM" id="Phobius"/>
    </source>
</evidence>
<name>A0ABU7V0B0_9GAMM</name>
<evidence type="ECO:0000256" key="7">
    <source>
        <dbReference type="ARBA" id="ARBA00022927"/>
    </source>
</evidence>
<sequence length="234" mass="24656">MVIRITSVPVAMPTVSRPINRDPEHQPQLPRRSRLWPWALAGIAVGIAVAAFLIFRGNDADFYRANGVAPAADGPGYAPLPVPGDEAPEVTTADPAEGLGGLLSGNQPFIINDPKPTAPAPRAPEPGPIASPTAPAAPKPAVVNSQAQVLADQSPSPEYPADAYRRQEQGAAKVRATVDAQGNVIESKLEVTSRSRSLDRAAVAAVRDWKFKPAIRDGQPVQSDAIVSVEFTLD</sequence>
<feature type="transmembrane region" description="Helical" evidence="11">
    <location>
        <begin position="35"/>
        <end position="55"/>
    </location>
</feature>
<evidence type="ECO:0000256" key="10">
    <source>
        <dbReference type="SAM" id="MobiDB-lite"/>
    </source>
</evidence>
<dbReference type="PANTHER" id="PTHR33446:SF2">
    <property type="entry name" value="PROTEIN TONB"/>
    <property type="match status" value="1"/>
</dbReference>